<comment type="caution">
    <text evidence="2">The sequence shown here is derived from an EMBL/GenBank/DDBJ whole genome shotgun (WGS) entry which is preliminary data.</text>
</comment>
<keyword evidence="3" id="KW-1185">Reference proteome</keyword>
<dbReference type="Proteomes" id="UP000242133">
    <property type="component" value="Unassembled WGS sequence"/>
</dbReference>
<dbReference type="InterPro" id="IPR001932">
    <property type="entry name" value="PPM-type_phosphatase-like_dom"/>
</dbReference>
<dbReference type="Pfam" id="PF13672">
    <property type="entry name" value="PP2C_2"/>
    <property type="match status" value="1"/>
</dbReference>
<evidence type="ECO:0000313" key="3">
    <source>
        <dbReference type="Proteomes" id="UP000242133"/>
    </source>
</evidence>
<gene>
    <name evidence="2" type="ORF">CLV44_11485</name>
</gene>
<feature type="domain" description="PPM-type phosphatase" evidence="1">
    <location>
        <begin position="12"/>
        <end position="155"/>
    </location>
</feature>
<dbReference type="EMBL" id="PYGI01000014">
    <property type="protein sequence ID" value="PSL13088.1"/>
    <property type="molecule type" value="Genomic_DNA"/>
</dbReference>
<proteinExistence type="predicted"/>
<protein>
    <submittedName>
        <fullName evidence="2">Protein phosphatase 2C-like protein</fullName>
    </submittedName>
</protein>
<evidence type="ECO:0000313" key="2">
    <source>
        <dbReference type="EMBL" id="PSL13088.1"/>
    </source>
</evidence>
<reference evidence="2 3" key="1">
    <citation type="submission" date="2018-03" db="EMBL/GenBank/DDBJ databases">
        <title>Genomic Encyclopedia of Archaeal and Bacterial Type Strains, Phase II (KMG-II): from individual species to whole genera.</title>
        <authorList>
            <person name="Goeker M."/>
        </authorList>
    </citation>
    <scope>NUCLEOTIDE SEQUENCE [LARGE SCALE GENOMIC DNA]</scope>
    <source>
        <strain evidence="2 3">DSM 17586</strain>
    </source>
</reference>
<evidence type="ECO:0000259" key="1">
    <source>
        <dbReference type="Pfam" id="PF13672"/>
    </source>
</evidence>
<organism evidence="2 3">
    <name type="scientific">Marinobacterium halophilum</name>
    <dbReference type="NCBI Taxonomy" id="267374"/>
    <lineage>
        <taxon>Bacteria</taxon>
        <taxon>Pseudomonadati</taxon>
        <taxon>Pseudomonadota</taxon>
        <taxon>Gammaproteobacteria</taxon>
        <taxon>Oceanospirillales</taxon>
        <taxon>Oceanospirillaceae</taxon>
        <taxon>Marinobacterium</taxon>
    </lineage>
</organism>
<accession>A0A2P8EUG7</accession>
<dbReference type="Gene3D" id="3.60.40.10">
    <property type="entry name" value="PPM-type phosphatase domain"/>
    <property type="match status" value="1"/>
</dbReference>
<dbReference type="AlphaFoldDB" id="A0A2P8EUG7"/>
<dbReference type="InterPro" id="IPR036457">
    <property type="entry name" value="PPM-type-like_dom_sf"/>
</dbReference>
<name>A0A2P8EUG7_9GAMM</name>
<sequence>MAVVLARKVALSNEHLQSIDVPVRLSQHWRAAFDNCYDDYETTCLWAWVDCNGEGVVGQAGDGLVLIRSRGQFRVLTGQKDGFGNQTTTLAQADSLGATSGNIFLAYPGDGALLMTDGISDDLIPEQLEPFFDAVYRRQQRCSKRRMKRWLERELRGWSTPYHGDDKTIASIFRMD</sequence>
<dbReference type="SUPFAM" id="SSF81606">
    <property type="entry name" value="PP2C-like"/>
    <property type="match status" value="1"/>
</dbReference>